<dbReference type="GO" id="GO:0008930">
    <property type="term" value="F:methylthioadenosine nucleosidase activity"/>
    <property type="evidence" value="ECO:0007669"/>
    <property type="project" value="InterPro"/>
</dbReference>
<dbReference type="Proteomes" id="UP000029409">
    <property type="component" value="Chromosome"/>
</dbReference>
<evidence type="ECO:0000256" key="1">
    <source>
        <dbReference type="ARBA" id="ARBA00004945"/>
    </source>
</evidence>
<evidence type="ECO:0000256" key="5">
    <source>
        <dbReference type="ARBA" id="ARBA00023167"/>
    </source>
</evidence>
<dbReference type="InterPro" id="IPR035994">
    <property type="entry name" value="Nucleoside_phosphorylase_sf"/>
</dbReference>
<sequence>MKKWLLFSFAFLLILMPLQVQAASSQVVRPIAVQGAMDMEVDYFLKQMGDYKTETFGSYHFYSGKIEGVPVVVSQTNIGMVNASASTTLLIEKYHPKAIINQGTAGGHDPALHKFDIVVGEKSINYGWFQSAHRDAGAGVDTGSWKVLTEPVEPDPELYKTAMSVADRYQHGKVVSGVIGTSDAWNRELDRIKELHDTLGTSAEEMETGAVAEVAKTFNVPFLGIRILSNSELYAEDFDPKSADYCSEFVIEVIKEIESGVTFSDKLQVYADGKEVVGLLGQYVNGEALVPLRGVLESLGSDVTWDSAKKQIHVVHGGKHIPVKAGETMVSQGTAWIEVDSLQKIFGVKTDVLGSSVYIYE</sequence>
<dbReference type="STRING" id="44251.PDUR_13160"/>
<accession>A0A089IUU4</accession>
<dbReference type="Pfam" id="PF01048">
    <property type="entry name" value="PNP_UDP_1"/>
    <property type="match status" value="1"/>
</dbReference>
<keyword evidence="10" id="KW-1185">Reference proteome</keyword>
<keyword evidence="3" id="KW-0028">Amino-acid biosynthesis</keyword>
<name>A0A089IUU4_PAEDU</name>
<evidence type="ECO:0000259" key="7">
    <source>
        <dbReference type="Pfam" id="PF01048"/>
    </source>
</evidence>
<evidence type="ECO:0000256" key="2">
    <source>
        <dbReference type="ARBA" id="ARBA00011974"/>
    </source>
</evidence>
<dbReference type="CDD" id="cd09008">
    <property type="entry name" value="MTAN"/>
    <property type="match status" value="1"/>
</dbReference>
<dbReference type="Gene3D" id="3.40.50.1580">
    <property type="entry name" value="Nucleoside phosphorylase domain"/>
    <property type="match status" value="1"/>
</dbReference>
<dbReference type="SUPFAM" id="SSF55383">
    <property type="entry name" value="Copper amine oxidase, domain N"/>
    <property type="match status" value="1"/>
</dbReference>
<feature type="signal peptide" evidence="6">
    <location>
        <begin position="1"/>
        <end position="22"/>
    </location>
</feature>
<dbReference type="GO" id="GO:0008782">
    <property type="term" value="F:adenosylhomocysteine nucleosidase activity"/>
    <property type="evidence" value="ECO:0007669"/>
    <property type="project" value="UniProtKB-EC"/>
</dbReference>
<dbReference type="UniPathway" id="UPA00904">
    <property type="reaction ID" value="UER00871"/>
</dbReference>
<dbReference type="AlphaFoldDB" id="A0A089IUU4"/>
<dbReference type="GO" id="GO:0009164">
    <property type="term" value="P:nucleoside catabolic process"/>
    <property type="evidence" value="ECO:0007669"/>
    <property type="project" value="InterPro"/>
</dbReference>
<dbReference type="EMBL" id="CP009288">
    <property type="protein sequence ID" value="AIQ12749.1"/>
    <property type="molecule type" value="Genomic_DNA"/>
</dbReference>
<feature type="domain" description="Nucleoside phosphorylase" evidence="7">
    <location>
        <begin position="30"/>
        <end position="254"/>
    </location>
</feature>
<gene>
    <name evidence="9" type="ORF">PDUR_13160</name>
</gene>
<comment type="pathway">
    <text evidence="1">Amino-acid biosynthesis; L-methionine biosynthesis via salvage pathway; S-methyl-5-thio-alpha-D-ribose 1-phosphate from S-methyl-5'-thioadenosine (hydrolase route): step 1/2.</text>
</comment>
<dbReference type="GO" id="GO:0019509">
    <property type="term" value="P:L-methionine salvage from methylthioadenosine"/>
    <property type="evidence" value="ECO:0007669"/>
    <property type="project" value="UniProtKB-UniPathway"/>
</dbReference>
<reference evidence="9 10" key="1">
    <citation type="submission" date="2014-08" db="EMBL/GenBank/DDBJ databases">
        <title>Comparative genomics of the Paenibacillus odorifer group.</title>
        <authorList>
            <person name="den Bakker H.C."/>
            <person name="Tsai Y.-C."/>
            <person name="Martin N."/>
            <person name="Korlach J."/>
            <person name="Wiedmann M."/>
        </authorList>
    </citation>
    <scope>NUCLEOTIDE SEQUENCE [LARGE SCALE GENOMIC DNA]</scope>
    <source>
        <strain evidence="9 10">DSM 1735</strain>
    </source>
</reference>
<dbReference type="NCBIfam" id="TIGR01704">
    <property type="entry name" value="MTA_SAH-Nsdase"/>
    <property type="match status" value="1"/>
</dbReference>
<feature type="chain" id="PRO_5001843985" description="adenosylhomocysteine nucleosidase" evidence="6">
    <location>
        <begin position="23"/>
        <end position="361"/>
    </location>
</feature>
<dbReference type="InterPro" id="IPR010049">
    <property type="entry name" value="MTA_SAH_Nsdase"/>
</dbReference>
<dbReference type="KEGG" id="pdu:PDUR_13160"/>
<evidence type="ECO:0000256" key="3">
    <source>
        <dbReference type="ARBA" id="ARBA00022605"/>
    </source>
</evidence>
<keyword evidence="5" id="KW-0486">Methionine biosynthesis</keyword>
<dbReference type="InterPro" id="IPR000845">
    <property type="entry name" value="Nucleoside_phosphorylase_d"/>
</dbReference>
<evidence type="ECO:0000313" key="9">
    <source>
        <dbReference type="EMBL" id="AIQ12749.1"/>
    </source>
</evidence>
<evidence type="ECO:0000256" key="6">
    <source>
        <dbReference type="SAM" id="SignalP"/>
    </source>
</evidence>
<dbReference type="InterPro" id="IPR036582">
    <property type="entry name" value="Mao_N_sf"/>
</dbReference>
<proteinExistence type="predicted"/>
<dbReference type="PANTHER" id="PTHR46832:SF1">
    <property type="entry name" value="5'-METHYLTHIOADENOSINE_S-ADENOSYLHOMOCYSTEINE NUCLEOSIDASE"/>
    <property type="match status" value="1"/>
</dbReference>
<dbReference type="Gene3D" id="3.30.457.10">
    <property type="entry name" value="Copper amine oxidase-like, N-terminal domain"/>
    <property type="match status" value="1"/>
</dbReference>
<dbReference type="PANTHER" id="PTHR46832">
    <property type="entry name" value="5'-METHYLTHIOADENOSINE/S-ADENOSYLHOMOCYSTEINE NUCLEOSIDASE"/>
    <property type="match status" value="1"/>
</dbReference>
<organism evidence="9 10">
    <name type="scientific">Paenibacillus durus</name>
    <name type="common">Paenibacillus azotofixans</name>
    <dbReference type="NCBI Taxonomy" id="44251"/>
    <lineage>
        <taxon>Bacteria</taxon>
        <taxon>Bacillati</taxon>
        <taxon>Bacillota</taxon>
        <taxon>Bacilli</taxon>
        <taxon>Bacillales</taxon>
        <taxon>Paenibacillaceae</taxon>
        <taxon>Paenibacillus</taxon>
    </lineage>
</organism>
<dbReference type="GO" id="GO:0019284">
    <property type="term" value="P:L-methionine salvage from S-adenosylmethionine"/>
    <property type="evidence" value="ECO:0007669"/>
    <property type="project" value="TreeGrafter"/>
</dbReference>
<dbReference type="EC" id="3.2.2.9" evidence="2"/>
<dbReference type="SUPFAM" id="SSF53167">
    <property type="entry name" value="Purine and uridine phosphorylases"/>
    <property type="match status" value="1"/>
</dbReference>
<feature type="domain" description="Copper amine oxidase-like N-terminal" evidence="8">
    <location>
        <begin position="283"/>
        <end position="341"/>
    </location>
</feature>
<protein>
    <recommendedName>
        <fullName evidence="2">adenosylhomocysteine nucleosidase</fullName>
        <ecNumber evidence="2">3.2.2.9</ecNumber>
    </recommendedName>
</protein>
<dbReference type="RefSeq" id="WP_052410202.1">
    <property type="nucleotide sequence ID" value="NZ_CP009288.1"/>
</dbReference>
<evidence type="ECO:0000256" key="4">
    <source>
        <dbReference type="ARBA" id="ARBA00022801"/>
    </source>
</evidence>
<keyword evidence="6" id="KW-0732">Signal</keyword>
<evidence type="ECO:0000259" key="8">
    <source>
        <dbReference type="Pfam" id="PF07833"/>
    </source>
</evidence>
<dbReference type="eggNOG" id="COG0775">
    <property type="taxonomic scope" value="Bacteria"/>
</dbReference>
<evidence type="ECO:0000313" key="10">
    <source>
        <dbReference type="Proteomes" id="UP000029409"/>
    </source>
</evidence>
<dbReference type="Pfam" id="PF07833">
    <property type="entry name" value="Cu_amine_oxidN1"/>
    <property type="match status" value="1"/>
</dbReference>
<dbReference type="GO" id="GO:0005829">
    <property type="term" value="C:cytosol"/>
    <property type="evidence" value="ECO:0007669"/>
    <property type="project" value="TreeGrafter"/>
</dbReference>
<keyword evidence="4" id="KW-0378">Hydrolase</keyword>
<dbReference type="InterPro" id="IPR012854">
    <property type="entry name" value="Cu_amine_oxidase-like_N"/>
</dbReference>